<evidence type="ECO:0000256" key="11">
    <source>
        <dbReference type="SAM" id="SignalP"/>
    </source>
</evidence>
<keyword evidence="7" id="KW-0325">Glycoprotein</keyword>
<dbReference type="InterPro" id="IPR003599">
    <property type="entry name" value="Ig_sub"/>
</dbReference>
<dbReference type="Proteomes" id="UP000002280">
    <property type="component" value="Chromosome 5"/>
</dbReference>
<feature type="domain" description="Ig-like" evidence="12">
    <location>
        <begin position="364"/>
        <end position="459"/>
    </location>
</feature>
<reference evidence="13" key="3">
    <citation type="submission" date="2025-09" db="UniProtKB">
        <authorList>
            <consortium name="Ensembl"/>
        </authorList>
    </citation>
    <scope>IDENTIFICATION</scope>
</reference>
<dbReference type="InParanoid" id="F7G8B5"/>
<evidence type="ECO:0000256" key="3">
    <source>
        <dbReference type="ARBA" id="ARBA00022729"/>
    </source>
</evidence>
<dbReference type="GO" id="GO:0009897">
    <property type="term" value="C:external side of plasma membrane"/>
    <property type="evidence" value="ECO:0000318"/>
    <property type="project" value="GO_Central"/>
</dbReference>
<evidence type="ECO:0000256" key="8">
    <source>
        <dbReference type="ARBA" id="ARBA00023319"/>
    </source>
</evidence>
<dbReference type="SUPFAM" id="SSF48726">
    <property type="entry name" value="Immunoglobulin"/>
    <property type="match status" value="5"/>
</dbReference>
<dbReference type="AlphaFoldDB" id="F7G8B5"/>
<proteinExistence type="inferred from homology"/>
<keyword evidence="2 10" id="KW-0812">Transmembrane</keyword>
<dbReference type="GO" id="GO:0050863">
    <property type="term" value="P:regulation of T cell activation"/>
    <property type="evidence" value="ECO:0007669"/>
    <property type="project" value="UniProtKB-ARBA"/>
</dbReference>
<dbReference type="PANTHER" id="PTHR24100:SF149">
    <property type="entry name" value="BG-LIKE ANTIGEN 1-RELATED"/>
    <property type="match status" value="1"/>
</dbReference>
<dbReference type="PROSITE" id="PS50835">
    <property type="entry name" value="IG_LIKE"/>
    <property type="match status" value="5"/>
</dbReference>
<dbReference type="InterPro" id="IPR053896">
    <property type="entry name" value="BTN3A2-like_Ig-C"/>
</dbReference>
<feature type="chain" id="PRO_5023898374" evidence="11">
    <location>
        <begin position="25"/>
        <end position="619"/>
    </location>
</feature>
<dbReference type="GeneTree" id="ENSGT00940000160338"/>
<comment type="similarity">
    <text evidence="9">Belongs to the SKINT family.</text>
</comment>
<organism evidence="13 14">
    <name type="scientific">Monodelphis domestica</name>
    <name type="common">Gray short-tailed opossum</name>
    <dbReference type="NCBI Taxonomy" id="13616"/>
    <lineage>
        <taxon>Eukaryota</taxon>
        <taxon>Metazoa</taxon>
        <taxon>Chordata</taxon>
        <taxon>Craniata</taxon>
        <taxon>Vertebrata</taxon>
        <taxon>Euteleostomi</taxon>
        <taxon>Mammalia</taxon>
        <taxon>Metatheria</taxon>
        <taxon>Didelphimorphia</taxon>
        <taxon>Didelphidae</taxon>
        <taxon>Monodelphis</taxon>
    </lineage>
</organism>
<evidence type="ECO:0000259" key="12">
    <source>
        <dbReference type="PROSITE" id="PS50835"/>
    </source>
</evidence>
<feature type="domain" description="Ig-like" evidence="12">
    <location>
        <begin position="20"/>
        <end position="134"/>
    </location>
</feature>
<reference evidence="13" key="2">
    <citation type="submission" date="2025-08" db="UniProtKB">
        <authorList>
            <consortium name="Ensembl"/>
        </authorList>
    </citation>
    <scope>IDENTIFICATION</scope>
</reference>
<dbReference type="FunFam" id="2.60.40.10:FF:000142">
    <property type="entry name" value="V-set domain-containing T-cell activation inhibitor 1"/>
    <property type="match status" value="1"/>
</dbReference>
<evidence type="ECO:0000256" key="10">
    <source>
        <dbReference type="SAM" id="Phobius"/>
    </source>
</evidence>
<dbReference type="FunCoup" id="F7G8B5">
    <property type="interactions" value="196"/>
</dbReference>
<dbReference type="GO" id="GO:0005102">
    <property type="term" value="F:signaling receptor binding"/>
    <property type="evidence" value="ECO:0000318"/>
    <property type="project" value="GO_Central"/>
</dbReference>
<dbReference type="InterPro" id="IPR013106">
    <property type="entry name" value="Ig_V-set"/>
</dbReference>
<dbReference type="eggNOG" id="ENOG502QSRZ">
    <property type="taxonomic scope" value="Eukaryota"/>
</dbReference>
<sequence length="619" mass="71381">MKPLFLPDLIFIFLVLLLWPLSEEFTVIGPQQPIVAFVGTEVTLPCHLHPQLDATYMEVVWFHGQHSNVVHRYKYAQDYLKYQHPDYRGRTEFLRENISHGSVALRLHQIRPSDEGKYRCFFESPSHYNEAEFQLKVIGEFTVIGPQQPIVALVGTEVTLPCYLHPQWDATYMEVIWFHGQNSSLVHHYKNAQEFLKYQHLDYRGRTEFLRENIYHGSVALRLHQIRPSDEGKYRCFFESPSHYHEAEFQVNVTGIGSAPHIYIDGVGYKRLHLVCTSTGWYPEPEVQWKNHKEEPLSGGSVTMKKVNGLFSVETSITVSANSKENVSCVIGSPHQSQKKEAHIAWSGKFTVIGPHEPIIALVGREVTLPCYLHPKLDAQNMEVVWFHGQNSSLVYHYKHAWDYLKYQHQDYQGRTEFLQENITSGNVSLRIHHIRPSDEGKYRCFFESSSYYHEAEFQVYVAGIGSAPHIYKESAGNKRLYLVCTSTGWYPEPEVQWKNHQEEPLSGGSVTMKKVNGLFSVEMSIIVSANSKENVSCVIGILHFSQKMEASFNLADASFPDDIHWMEIWIGTIVFSSIVFLVIIIIIIFKCQKRKKDKVSENQHGKYYVFCSFSTLFI</sequence>
<accession>F7G8B5</accession>
<feature type="domain" description="Ig-like" evidence="12">
    <location>
        <begin position="155"/>
        <end position="254"/>
    </location>
</feature>
<evidence type="ECO:0000256" key="7">
    <source>
        <dbReference type="ARBA" id="ARBA00023180"/>
    </source>
</evidence>
<dbReference type="CDD" id="cd05713">
    <property type="entry name" value="IgV_MOG_like"/>
    <property type="match status" value="3"/>
</dbReference>
<dbReference type="FunFam" id="2.60.40.10:FF:000183">
    <property type="entry name" value="Myelin-oligodendrocyte glycoprotein"/>
    <property type="match status" value="2"/>
</dbReference>
<evidence type="ECO:0000313" key="13">
    <source>
        <dbReference type="Ensembl" id="ENSMODP00000025257.3"/>
    </source>
</evidence>
<keyword evidence="5 10" id="KW-0472">Membrane</keyword>
<dbReference type="PANTHER" id="PTHR24100">
    <property type="entry name" value="BUTYROPHILIN"/>
    <property type="match status" value="1"/>
</dbReference>
<feature type="transmembrane region" description="Helical" evidence="10">
    <location>
        <begin position="569"/>
        <end position="590"/>
    </location>
</feature>
<dbReference type="SMART" id="SM00408">
    <property type="entry name" value="IGc2"/>
    <property type="match status" value="3"/>
</dbReference>
<dbReference type="InterPro" id="IPR007110">
    <property type="entry name" value="Ig-like_dom"/>
</dbReference>
<keyword evidence="14" id="KW-1185">Reference proteome</keyword>
<dbReference type="GO" id="GO:0050852">
    <property type="term" value="P:T cell receptor signaling pathway"/>
    <property type="evidence" value="ECO:0000318"/>
    <property type="project" value="GO_Central"/>
</dbReference>
<evidence type="ECO:0000256" key="6">
    <source>
        <dbReference type="ARBA" id="ARBA00023157"/>
    </source>
</evidence>
<dbReference type="HOGENOM" id="CLU_013137_8_4_1"/>
<dbReference type="Bgee" id="ENSMODG00000020194">
    <property type="expression patterns" value="Expressed in liver and 6 other cell types or tissues"/>
</dbReference>
<reference evidence="13 14" key="1">
    <citation type="journal article" date="2007" name="Nature">
        <title>Genome of the marsupial Monodelphis domestica reveals innovation in non-coding sequences.</title>
        <authorList>
            <person name="Mikkelsen T.S."/>
            <person name="Wakefield M.J."/>
            <person name="Aken B."/>
            <person name="Amemiya C.T."/>
            <person name="Chang J.L."/>
            <person name="Duke S."/>
            <person name="Garber M."/>
            <person name="Gentles A.J."/>
            <person name="Goodstadt L."/>
            <person name="Heger A."/>
            <person name="Jurka J."/>
            <person name="Kamal M."/>
            <person name="Mauceli E."/>
            <person name="Searle S.M."/>
            <person name="Sharpe T."/>
            <person name="Baker M.L."/>
            <person name="Batzer M.A."/>
            <person name="Benos P.V."/>
            <person name="Belov K."/>
            <person name="Clamp M."/>
            <person name="Cook A."/>
            <person name="Cuff J."/>
            <person name="Das R."/>
            <person name="Davidow L."/>
            <person name="Deakin J.E."/>
            <person name="Fazzari M.J."/>
            <person name="Glass J.L."/>
            <person name="Grabherr M."/>
            <person name="Greally J.M."/>
            <person name="Gu W."/>
            <person name="Hore T.A."/>
            <person name="Huttley G.A."/>
            <person name="Kleber M."/>
            <person name="Jirtle R.L."/>
            <person name="Koina E."/>
            <person name="Lee J.T."/>
            <person name="Mahony S."/>
            <person name="Marra M.A."/>
            <person name="Miller R.D."/>
            <person name="Nicholls R.D."/>
            <person name="Oda M."/>
            <person name="Papenfuss A.T."/>
            <person name="Parra Z.E."/>
            <person name="Pollock D.D."/>
            <person name="Ray D.A."/>
            <person name="Schein J.E."/>
            <person name="Speed T.P."/>
            <person name="Thompson K."/>
            <person name="VandeBerg J.L."/>
            <person name="Wade C.M."/>
            <person name="Walker J.A."/>
            <person name="Waters P.D."/>
            <person name="Webber C."/>
            <person name="Weidman J.R."/>
            <person name="Xie X."/>
            <person name="Zody M.C."/>
            <person name="Baldwin J."/>
            <person name="Abdouelleil A."/>
            <person name="Abdulkadir J."/>
            <person name="Abebe A."/>
            <person name="Abera B."/>
            <person name="Abreu J."/>
            <person name="Acer S.C."/>
            <person name="Aftuck L."/>
            <person name="Alexander A."/>
            <person name="An P."/>
            <person name="Anderson E."/>
            <person name="Anderson S."/>
            <person name="Arachi H."/>
            <person name="Azer M."/>
            <person name="Bachantsang P."/>
            <person name="Barry A."/>
            <person name="Bayul T."/>
            <person name="Berlin A."/>
            <person name="Bessette D."/>
            <person name="Bloom T."/>
            <person name="Bloom T."/>
            <person name="Boguslavskiy L."/>
            <person name="Bonnet C."/>
            <person name="Boukhgalter B."/>
            <person name="Bourzgui I."/>
            <person name="Brown A."/>
            <person name="Cahill P."/>
            <person name="Channer S."/>
            <person name="Cheshatsang Y."/>
            <person name="Chuda L."/>
            <person name="Citroen M."/>
            <person name="Collymore A."/>
            <person name="Cooke P."/>
            <person name="Costello M."/>
            <person name="D'Aco K."/>
            <person name="Daza R."/>
            <person name="De Haan G."/>
            <person name="DeGray S."/>
            <person name="DeMaso C."/>
            <person name="Dhargay N."/>
            <person name="Dooley K."/>
            <person name="Dooley E."/>
            <person name="Doricent M."/>
            <person name="Dorje P."/>
            <person name="Dorjee K."/>
            <person name="Dupes A."/>
            <person name="Elong R."/>
            <person name="Falk J."/>
            <person name="Farina A."/>
            <person name="Faro S."/>
            <person name="Ferguson D."/>
            <person name="Fisher S."/>
            <person name="Foley C.D."/>
            <person name="Franke A."/>
            <person name="Friedrich D."/>
            <person name="Gadbois L."/>
            <person name="Gearin G."/>
            <person name="Gearin C.R."/>
            <person name="Giannoukos G."/>
            <person name="Goode T."/>
            <person name="Graham J."/>
            <person name="Grandbois E."/>
            <person name="Grewal S."/>
            <person name="Gyaltsen K."/>
            <person name="Hafez N."/>
            <person name="Hagos B."/>
            <person name="Hall J."/>
            <person name="Henson C."/>
            <person name="Hollinger A."/>
            <person name="Honan T."/>
            <person name="Huard M.D."/>
            <person name="Hughes L."/>
            <person name="Hurhula B."/>
            <person name="Husby M.E."/>
            <person name="Kamat A."/>
            <person name="Kanga B."/>
            <person name="Kashin S."/>
            <person name="Khazanovich D."/>
            <person name="Kisner P."/>
            <person name="Lance K."/>
            <person name="Lara M."/>
            <person name="Lee W."/>
            <person name="Lennon N."/>
            <person name="Letendre F."/>
            <person name="LeVine R."/>
            <person name="Lipovsky A."/>
            <person name="Liu X."/>
            <person name="Liu J."/>
            <person name="Liu S."/>
            <person name="Lokyitsang T."/>
            <person name="Lokyitsang Y."/>
            <person name="Lubonja R."/>
            <person name="Lui A."/>
            <person name="MacDonald P."/>
            <person name="Magnisalis V."/>
            <person name="Maru K."/>
            <person name="Matthews C."/>
            <person name="McCusker W."/>
            <person name="McDonough S."/>
            <person name="Mehta T."/>
            <person name="Meldrim J."/>
            <person name="Meneus L."/>
            <person name="Mihai O."/>
            <person name="Mihalev A."/>
            <person name="Mihova T."/>
            <person name="Mittelman R."/>
            <person name="Mlenga V."/>
            <person name="Montmayeur A."/>
            <person name="Mulrain L."/>
            <person name="Navidi A."/>
            <person name="Naylor J."/>
            <person name="Negash T."/>
            <person name="Nguyen T."/>
            <person name="Nguyen N."/>
            <person name="Nicol R."/>
            <person name="Norbu C."/>
            <person name="Norbu N."/>
            <person name="Novod N."/>
            <person name="O'Neill B."/>
            <person name="Osman S."/>
            <person name="Markiewicz E."/>
            <person name="Oyono O.L."/>
            <person name="Patti C."/>
            <person name="Phunkhang P."/>
            <person name="Pierre F."/>
            <person name="Priest M."/>
            <person name="Raghuraman S."/>
            <person name="Rege F."/>
            <person name="Reyes R."/>
            <person name="Rise C."/>
            <person name="Rogov P."/>
            <person name="Ross K."/>
            <person name="Ryan E."/>
            <person name="Settipalli S."/>
            <person name="Shea T."/>
            <person name="Sherpa N."/>
            <person name="Shi L."/>
            <person name="Shih D."/>
            <person name="Sparrow T."/>
            <person name="Spaulding J."/>
            <person name="Stalker J."/>
            <person name="Stange-Thomann N."/>
            <person name="Stavropoulos S."/>
            <person name="Stone C."/>
            <person name="Strader C."/>
            <person name="Tesfaye S."/>
            <person name="Thomson T."/>
            <person name="Thoulutsang Y."/>
            <person name="Thoulutsang D."/>
            <person name="Topham K."/>
            <person name="Topping I."/>
            <person name="Tsamla T."/>
            <person name="Vassiliev H."/>
            <person name="Vo A."/>
            <person name="Wangchuk T."/>
            <person name="Wangdi T."/>
            <person name="Weiand M."/>
            <person name="Wilkinson J."/>
            <person name="Wilson A."/>
            <person name="Yadav S."/>
            <person name="Young G."/>
            <person name="Yu Q."/>
            <person name="Zembek L."/>
            <person name="Zhong D."/>
            <person name="Zimmer A."/>
            <person name="Zwirko Z."/>
            <person name="Jaffe D.B."/>
            <person name="Alvarez P."/>
            <person name="Brockman W."/>
            <person name="Butler J."/>
            <person name="Chin C."/>
            <person name="Gnerre S."/>
            <person name="MacCallum I."/>
            <person name="Graves J.A."/>
            <person name="Ponting C.P."/>
            <person name="Breen M."/>
            <person name="Samollow P.B."/>
            <person name="Lander E.S."/>
            <person name="Lindblad-Toh K."/>
        </authorList>
    </citation>
    <scope>NUCLEOTIDE SEQUENCE [LARGE SCALE GENOMIC DNA]</scope>
</reference>
<dbReference type="GO" id="GO:0001817">
    <property type="term" value="P:regulation of cytokine production"/>
    <property type="evidence" value="ECO:0000318"/>
    <property type="project" value="GO_Central"/>
</dbReference>
<keyword evidence="3 11" id="KW-0732">Signal</keyword>
<dbReference type="SMART" id="SM00406">
    <property type="entry name" value="IGv"/>
    <property type="match status" value="3"/>
</dbReference>
<evidence type="ECO:0000256" key="4">
    <source>
        <dbReference type="ARBA" id="ARBA00022989"/>
    </source>
</evidence>
<evidence type="ECO:0000313" key="14">
    <source>
        <dbReference type="Proteomes" id="UP000002280"/>
    </source>
</evidence>
<evidence type="ECO:0000256" key="9">
    <source>
        <dbReference type="ARBA" id="ARBA00038221"/>
    </source>
</evidence>
<evidence type="ECO:0000256" key="2">
    <source>
        <dbReference type="ARBA" id="ARBA00022692"/>
    </source>
</evidence>
<dbReference type="ExpressionAtlas" id="F7G8B5">
    <property type="expression patterns" value="baseline"/>
</dbReference>
<dbReference type="GO" id="GO:1903037">
    <property type="term" value="P:regulation of leukocyte cell-cell adhesion"/>
    <property type="evidence" value="ECO:0007669"/>
    <property type="project" value="UniProtKB-ARBA"/>
</dbReference>
<dbReference type="InterPro" id="IPR003598">
    <property type="entry name" value="Ig_sub2"/>
</dbReference>
<dbReference type="Ensembl" id="ENSMODT00000025706.3">
    <property type="protein sequence ID" value="ENSMODP00000025257.3"/>
    <property type="gene ID" value="ENSMODG00000020194.3"/>
</dbReference>
<dbReference type="InterPro" id="IPR050504">
    <property type="entry name" value="IgSF_BTN/MOG"/>
</dbReference>
<evidence type="ECO:0000256" key="1">
    <source>
        <dbReference type="ARBA" id="ARBA00004370"/>
    </source>
</evidence>
<protein>
    <submittedName>
        <fullName evidence="13">Butyrophilin subfamily 3 member A2-like</fullName>
    </submittedName>
</protein>
<keyword evidence="8" id="KW-0393">Immunoglobulin domain</keyword>
<dbReference type="Pfam" id="PF22705">
    <property type="entry name" value="C2-set_3"/>
    <property type="match status" value="2"/>
</dbReference>
<feature type="domain" description="Ig-like" evidence="12">
    <location>
        <begin position="477"/>
        <end position="554"/>
    </location>
</feature>
<dbReference type="InterPro" id="IPR036179">
    <property type="entry name" value="Ig-like_dom_sf"/>
</dbReference>
<dbReference type="FunFam" id="2.60.40.10:FF:000088">
    <property type="entry name" value="Butyrophilin subfamily 1 member A1"/>
    <property type="match status" value="2"/>
</dbReference>
<dbReference type="SMART" id="SM00409">
    <property type="entry name" value="IG"/>
    <property type="match status" value="3"/>
</dbReference>
<feature type="domain" description="Ig-like" evidence="12">
    <location>
        <begin position="274"/>
        <end position="345"/>
    </location>
</feature>
<comment type="subcellular location">
    <subcellularLocation>
        <location evidence="1">Membrane</location>
    </subcellularLocation>
</comment>
<dbReference type="Pfam" id="PF07686">
    <property type="entry name" value="V-set"/>
    <property type="match status" value="3"/>
</dbReference>
<keyword evidence="6" id="KW-1015">Disulfide bond</keyword>
<dbReference type="GO" id="GO:0042110">
    <property type="term" value="P:T cell activation"/>
    <property type="evidence" value="ECO:0007669"/>
    <property type="project" value="UniProtKB-ARBA"/>
</dbReference>
<feature type="signal peptide" evidence="11">
    <location>
        <begin position="1"/>
        <end position="24"/>
    </location>
</feature>
<dbReference type="InterPro" id="IPR013783">
    <property type="entry name" value="Ig-like_fold"/>
</dbReference>
<name>F7G8B5_MONDO</name>
<evidence type="ECO:0000256" key="5">
    <source>
        <dbReference type="ARBA" id="ARBA00023136"/>
    </source>
</evidence>
<dbReference type="Gene3D" id="2.60.40.10">
    <property type="entry name" value="Immunoglobulins"/>
    <property type="match status" value="5"/>
</dbReference>
<keyword evidence="4 10" id="KW-1133">Transmembrane helix</keyword>